<dbReference type="Proteomes" id="UP000479710">
    <property type="component" value="Unassembled WGS sequence"/>
</dbReference>
<organism evidence="2 3">
    <name type="scientific">Oryza meyeriana var. granulata</name>
    <dbReference type="NCBI Taxonomy" id="110450"/>
    <lineage>
        <taxon>Eukaryota</taxon>
        <taxon>Viridiplantae</taxon>
        <taxon>Streptophyta</taxon>
        <taxon>Embryophyta</taxon>
        <taxon>Tracheophyta</taxon>
        <taxon>Spermatophyta</taxon>
        <taxon>Magnoliopsida</taxon>
        <taxon>Liliopsida</taxon>
        <taxon>Poales</taxon>
        <taxon>Poaceae</taxon>
        <taxon>BOP clade</taxon>
        <taxon>Oryzoideae</taxon>
        <taxon>Oryzeae</taxon>
        <taxon>Oryzinae</taxon>
        <taxon>Oryza</taxon>
        <taxon>Oryza meyeriana</taxon>
    </lineage>
</organism>
<accession>A0A6G1D9Y8</accession>
<keyword evidence="3" id="KW-1185">Reference proteome</keyword>
<sequence>MVASWGVVLNLVPDFMGRWGEWGRKVEAAAATRSERLDASTGGRGCGNGVESDGGGGWLPFGLLSQRLKEGLTGGPRPHLSARGGRTRARLATGPQSGWRKGGRPTACGPGRKEGSGWRAGPP</sequence>
<feature type="region of interest" description="Disordered" evidence="1">
    <location>
        <begin position="69"/>
        <end position="123"/>
    </location>
</feature>
<proteinExistence type="predicted"/>
<evidence type="ECO:0000256" key="1">
    <source>
        <dbReference type="SAM" id="MobiDB-lite"/>
    </source>
</evidence>
<gene>
    <name evidence="2" type="ORF">E2562_032624</name>
</gene>
<protein>
    <submittedName>
        <fullName evidence="2">Uncharacterized protein</fullName>
    </submittedName>
</protein>
<dbReference type="AlphaFoldDB" id="A0A6G1D9Y8"/>
<reference evidence="2 3" key="1">
    <citation type="submission" date="2019-11" db="EMBL/GenBank/DDBJ databases">
        <title>Whole genome sequence of Oryza granulata.</title>
        <authorList>
            <person name="Li W."/>
        </authorList>
    </citation>
    <scope>NUCLEOTIDE SEQUENCE [LARGE SCALE GENOMIC DNA]</scope>
    <source>
        <strain evidence="3">cv. Menghai</strain>
        <tissue evidence="2">Leaf</tissue>
    </source>
</reference>
<dbReference type="EMBL" id="SPHZ02000007">
    <property type="protein sequence ID" value="KAF0909226.1"/>
    <property type="molecule type" value="Genomic_DNA"/>
</dbReference>
<feature type="region of interest" description="Disordered" evidence="1">
    <location>
        <begin position="33"/>
        <end position="54"/>
    </location>
</feature>
<evidence type="ECO:0000313" key="2">
    <source>
        <dbReference type="EMBL" id="KAF0909226.1"/>
    </source>
</evidence>
<name>A0A6G1D9Y8_9ORYZ</name>
<feature type="compositionally biased region" description="Gly residues" evidence="1">
    <location>
        <begin position="42"/>
        <end position="54"/>
    </location>
</feature>
<comment type="caution">
    <text evidence="2">The sequence shown here is derived from an EMBL/GenBank/DDBJ whole genome shotgun (WGS) entry which is preliminary data.</text>
</comment>
<evidence type="ECO:0000313" key="3">
    <source>
        <dbReference type="Proteomes" id="UP000479710"/>
    </source>
</evidence>